<evidence type="ECO:0000313" key="14">
    <source>
        <dbReference type="EMBL" id="GGF01731.1"/>
    </source>
</evidence>
<evidence type="ECO:0000256" key="1">
    <source>
        <dbReference type="ARBA" id="ARBA00004162"/>
    </source>
</evidence>
<evidence type="ECO:0000256" key="13">
    <source>
        <dbReference type="SAM" id="Phobius"/>
    </source>
</evidence>
<comment type="pathway">
    <text evidence="9">Carotenoid biosynthesis; staphyloxanthin biosynthesis; staphyloxanthin from farnesyl diphosphate: step 5/5.</text>
</comment>
<keyword evidence="6 13" id="KW-1133">Transmembrane helix</keyword>
<keyword evidence="7 13" id="KW-0472">Membrane</keyword>
<dbReference type="InterPro" id="IPR044021">
    <property type="entry name" value="CrtO"/>
</dbReference>
<proteinExistence type="inferred from homology"/>
<keyword evidence="8" id="KW-0012">Acyltransferase</keyword>
<evidence type="ECO:0000256" key="6">
    <source>
        <dbReference type="ARBA" id="ARBA00022989"/>
    </source>
</evidence>
<organism evidence="14 15">
    <name type="scientific">Hymenobacter cavernae</name>
    <dbReference type="NCBI Taxonomy" id="2044852"/>
    <lineage>
        <taxon>Bacteria</taxon>
        <taxon>Pseudomonadati</taxon>
        <taxon>Bacteroidota</taxon>
        <taxon>Cytophagia</taxon>
        <taxon>Cytophagales</taxon>
        <taxon>Hymenobacteraceae</taxon>
        <taxon>Hymenobacter</taxon>
    </lineage>
</organism>
<dbReference type="Proteomes" id="UP000632273">
    <property type="component" value="Unassembled WGS sequence"/>
</dbReference>
<feature type="transmembrane region" description="Helical" evidence="13">
    <location>
        <begin position="138"/>
        <end position="156"/>
    </location>
</feature>
<keyword evidence="4 13" id="KW-0812">Transmembrane</keyword>
<evidence type="ECO:0000256" key="10">
    <source>
        <dbReference type="ARBA" id="ARBA00023603"/>
    </source>
</evidence>
<evidence type="ECO:0000256" key="11">
    <source>
        <dbReference type="ARBA" id="ARBA00023667"/>
    </source>
</evidence>
<comment type="similarity">
    <text evidence="10">Belongs to the acyltransferase CrtO family.</text>
</comment>
<evidence type="ECO:0000313" key="15">
    <source>
        <dbReference type="Proteomes" id="UP000632273"/>
    </source>
</evidence>
<keyword evidence="3" id="KW-0808">Transferase</keyword>
<evidence type="ECO:0000256" key="12">
    <source>
        <dbReference type="ARBA" id="ARBA00025324"/>
    </source>
</evidence>
<accession>A0ABQ1TR88</accession>
<comment type="subcellular location">
    <subcellularLocation>
        <location evidence="1">Cell membrane</location>
        <topology evidence="1">Single-pass membrane protein</topology>
    </subcellularLocation>
</comment>
<evidence type="ECO:0000256" key="8">
    <source>
        <dbReference type="ARBA" id="ARBA00023315"/>
    </source>
</evidence>
<feature type="transmembrane region" description="Helical" evidence="13">
    <location>
        <begin position="115"/>
        <end position="132"/>
    </location>
</feature>
<dbReference type="EMBL" id="BMHT01000002">
    <property type="protein sequence ID" value="GGF01731.1"/>
    <property type="molecule type" value="Genomic_DNA"/>
</dbReference>
<feature type="transmembrane region" description="Helical" evidence="13">
    <location>
        <begin position="32"/>
        <end position="50"/>
    </location>
</feature>
<evidence type="ECO:0000256" key="2">
    <source>
        <dbReference type="ARBA" id="ARBA00022475"/>
    </source>
</evidence>
<name>A0ABQ1TR88_9BACT</name>
<evidence type="ECO:0000256" key="4">
    <source>
        <dbReference type="ARBA" id="ARBA00022692"/>
    </source>
</evidence>
<evidence type="ECO:0000256" key="9">
    <source>
        <dbReference type="ARBA" id="ARBA00023588"/>
    </source>
</evidence>
<reference evidence="15" key="1">
    <citation type="journal article" date="2019" name="Int. J. Syst. Evol. Microbiol.">
        <title>The Global Catalogue of Microorganisms (GCM) 10K type strain sequencing project: providing services to taxonomists for standard genome sequencing and annotation.</title>
        <authorList>
            <consortium name="The Broad Institute Genomics Platform"/>
            <consortium name="The Broad Institute Genome Sequencing Center for Infectious Disease"/>
            <person name="Wu L."/>
            <person name="Ma J."/>
        </authorList>
    </citation>
    <scope>NUCLEOTIDE SEQUENCE [LARGE SCALE GENOMIC DNA]</scope>
    <source>
        <strain evidence="15">CGMCC 1.15197</strain>
    </source>
</reference>
<protein>
    <recommendedName>
        <fullName evidence="11">Glycosyl-4,4'-diaponeurosporenoate acyltransferase</fullName>
    </recommendedName>
</protein>
<comment type="function">
    <text evidence="12">Catalyzes the acylation of glycosyl-4,4'-diaponeurosporenoate, i.e. the esterification of glucose at the C6'' position with the carboxyl group of the C(15) fatty acid 12-methyltetradecanoic acid, to yield staphyloxanthin. This is the last step in the biosynthesis of this orange pigment, present in most staphylococci strains.</text>
</comment>
<evidence type="ECO:0000256" key="3">
    <source>
        <dbReference type="ARBA" id="ARBA00022679"/>
    </source>
</evidence>
<keyword evidence="15" id="KW-1185">Reference proteome</keyword>
<dbReference type="Pfam" id="PF18927">
    <property type="entry name" value="CrtO"/>
    <property type="match status" value="1"/>
</dbReference>
<feature type="transmembrane region" description="Helical" evidence="13">
    <location>
        <begin position="7"/>
        <end position="26"/>
    </location>
</feature>
<sequence length="172" mass="20097">MLGFYNAVPSLLWSALGLVPLTIFCYQHVARPWLYGFIIVSLLAYGLPFSRFRRLQLGASVGLYQKLGVPRLNHFTQHGTLINWLIRRQYPQYRRVRTRASLAGFARATYYQEQFHLVMFVFFLLVSVYAVVRGNLGWAMLLTFLNVLYNVYPMWLQQYLRLRLAGAPKPDK</sequence>
<gene>
    <name evidence="14" type="ORF">GCM10011383_10780</name>
</gene>
<keyword evidence="5" id="KW-0732">Signal</keyword>
<evidence type="ECO:0000256" key="7">
    <source>
        <dbReference type="ARBA" id="ARBA00023136"/>
    </source>
</evidence>
<evidence type="ECO:0000256" key="5">
    <source>
        <dbReference type="ARBA" id="ARBA00022729"/>
    </source>
</evidence>
<keyword evidence="2" id="KW-1003">Cell membrane</keyword>
<comment type="caution">
    <text evidence="14">The sequence shown here is derived from an EMBL/GenBank/DDBJ whole genome shotgun (WGS) entry which is preliminary data.</text>
</comment>